<dbReference type="InterPro" id="IPR001245">
    <property type="entry name" value="Ser-Thr/Tyr_kinase_cat_dom"/>
</dbReference>
<evidence type="ECO:0000256" key="2">
    <source>
        <dbReference type="SAM" id="MobiDB-lite"/>
    </source>
</evidence>
<comment type="caution">
    <text evidence="4">The sequence shown here is derived from an EMBL/GenBank/DDBJ whole genome shotgun (WGS) entry which is preliminary data.</text>
</comment>
<feature type="region of interest" description="Disordered" evidence="2">
    <location>
        <begin position="1026"/>
        <end position="1062"/>
    </location>
</feature>
<feature type="region of interest" description="Disordered" evidence="2">
    <location>
        <begin position="835"/>
        <end position="855"/>
    </location>
</feature>
<dbReference type="Pfam" id="PF01590">
    <property type="entry name" value="GAF"/>
    <property type="match status" value="1"/>
</dbReference>
<name>A0ABR2YTZ0_9CHLO</name>
<dbReference type="Gene3D" id="3.30.450.40">
    <property type="match status" value="1"/>
</dbReference>
<feature type="domain" description="Protein kinase" evidence="3">
    <location>
        <begin position="390"/>
        <end position="717"/>
    </location>
</feature>
<dbReference type="InterPro" id="IPR003018">
    <property type="entry name" value="GAF"/>
</dbReference>
<evidence type="ECO:0000313" key="4">
    <source>
        <dbReference type="EMBL" id="KAK9915121.1"/>
    </source>
</evidence>
<dbReference type="SUPFAM" id="SSF56112">
    <property type="entry name" value="Protein kinase-like (PK-like)"/>
    <property type="match status" value="1"/>
</dbReference>
<evidence type="ECO:0000313" key="5">
    <source>
        <dbReference type="Proteomes" id="UP001491310"/>
    </source>
</evidence>
<feature type="region of interest" description="Disordered" evidence="2">
    <location>
        <begin position="761"/>
        <end position="819"/>
    </location>
</feature>
<dbReference type="Gene3D" id="1.10.510.10">
    <property type="entry name" value="Transferase(Phosphotransferase) domain 1"/>
    <property type="match status" value="1"/>
</dbReference>
<sequence length="1070" mass="114740">MGCAQSTQKAAADEILKLERSDSEFIPPRPSQLYVRADDRKSGSSIDDPCEQQAQELPARLCSQKPSTEEAGPLTVRQLQITKTDPGLVGDAILEVVCSTFDVESACVAVNESHEKAFFWAGRGICPTGNHSIWAQQFTNWVLSANNHEIAIVEDASTDARVKDSPMVCTEPGVRFFAGAPLVASNGARIGALCVFDDKPRSCDAVEASMLANMAEVAVRALEAAWAQQHSHERGLRAPAAFSAATMLVDASQRAWRVLHLNAAVSAMTGVSPHMAGASSFWALFSCGEMTGDTPWAAFQEPVEAARPFTMHKAQRRGSSIHTSFLLTFMPVTSPMDEYAVPIGIPCAAALQPNSHRYFFVRLQPESDAIGPMPCAHGLSVPSALPLPGLELGPLLAQSSYGRTYRGFHNGTPVAVKVVSNGRRNLRYKDGKPLCAALSEGLKSSSVPIVRTLGHACHYSRTRPLLHKAAQDKGGADCEVCFGDADTCGCREEDGRSLCEMSDSACSLQDGECASASTHETWLVQEYCGLGTLQCAIAKGKFHRSSGRTDAMTILAVADDIASGMTFLHSHGILHGNLSAASVLLAFSQKTAHRFKAKVSDWGMLRELDTRGFASQQKYPSISHLAPEVLLKGTMSKAADVYSFGVLVWEMAAGQRMWASMNWPQAMAAATMRHARPRTPRQRCTPAGLESLALLCMAYDPENRPSFEEVKSIARAMRTGSSDNVAADMRLLQKVDLSCEEMRTNHLISLGLGGARVIAATPPDGVRKGTPTRTPGSGLSGCHGGDMLLDSERQQGPRKVSLKDARGAPPTKPMAVAPVCPKPRLSVSAAVEDALRQKEAEEQPSAQAPPSDHRSAAANLWQFPEGVRSLDMAAHSEWSRVSLCEPPPHIKHLLNAAKVNHAGQQPQAAAPPAPDCNKPWAARRSVDMRRSMAGRGIRTGAAERVSGCIRSTARDRDASPRDDYKASLEGSPAELPLGRGSPAEGGLPPRSAIALEKPAKKPSNKKVNFEEGLDALRLSLLDSPTAESAACREAAMPSDARATGSSNEKDLHDLHSIGRTLPRVRVALQK</sequence>
<protein>
    <recommendedName>
        <fullName evidence="3">Protein kinase domain-containing protein</fullName>
    </recommendedName>
</protein>
<dbReference type="PANTHER" id="PTHR44329">
    <property type="entry name" value="SERINE/THREONINE-PROTEIN KINASE TNNI3K-RELATED"/>
    <property type="match status" value="1"/>
</dbReference>
<dbReference type="InterPro" id="IPR000719">
    <property type="entry name" value="Prot_kinase_dom"/>
</dbReference>
<feature type="compositionally biased region" description="Basic and acidic residues" evidence="2">
    <location>
        <begin position="952"/>
        <end position="966"/>
    </location>
</feature>
<gene>
    <name evidence="4" type="ORF">WJX75_004957</name>
</gene>
<feature type="compositionally biased region" description="Basic and acidic residues" evidence="2">
    <location>
        <begin position="790"/>
        <end position="806"/>
    </location>
</feature>
<dbReference type="EMBL" id="JALJOT010000005">
    <property type="protein sequence ID" value="KAK9915121.1"/>
    <property type="molecule type" value="Genomic_DNA"/>
</dbReference>
<dbReference type="Proteomes" id="UP001491310">
    <property type="component" value="Unassembled WGS sequence"/>
</dbReference>
<accession>A0ABR2YTZ0</accession>
<evidence type="ECO:0000259" key="3">
    <source>
        <dbReference type="PROSITE" id="PS50011"/>
    </source>
</evidence>
<keyword evidence="5" id="KW-1185">Reference proteome</keyword>
<keyword evidence="1" id="KW-0675">Receptor</keyword>
<dbReference type="InterPro" id="IPR029016">
    <property type="entry name" value="GAF-like_dom_sf"/>
</dbReference>
<dbReference type="InterPro" id="IPR051681">
    <property type="entry name" value="Ser/Thr_Kinases-Pseudokinases"/>
</dbReference>
<feature type="compositionally biased region" description="Basic and acidic residues" evidence="2">
    <location>
        <begin position="1047"/>
        <end position="1056"/>
    </location>
</feature>
<feature type="region of interest" description="Disordered" evidence="2">
    <location>
        <begin position="21"/>
        <end position="50"/>
    </location>
</feature>
<dbReference type="PANTHER" id="PTHR44329:SF214">
    <property type="entry name" value="PROTEIN KINASE DOMAIN-CONTAINING PROTEIN"/>
    <property type="match status" value="1"/>
</dbReference>
<organism evidence="4 5">
    <name type="scientific">Coccomyxa subellipsoidea</name>
    <dbReference type="NCBI Taxonomy" id="248742"/>
    <lineage>
        <taxon>Eukaryota</taxon>
        <taxon>Viridiplantae</taxon>
        <taxon>Chlorophyta</taxon>
        <taxon>core chlorophytes</taxon>
        <taxon>Trebouxiophyceae</taxon>
        <taxon>Trebouxiophyceae incertae sedis</taxon>
        <taxon>Coccomyxaceae</taxon>
        <taxon>Coccomyxa</taxon>
    </lineage>
</organism>
<feature type="region of interest" description="Disordered" evidence="2">
    <location>
        <begin position="946"/>
        <end position="1008"/>
    </location>
</feature>
<dbReference type="PROSITE" id="PS50011">
    <property type="entry name" value="PROTEIN_KINASE_DOM"/>
    <property type="match status" value="1"/>
</dbReference>
<dbReference type="SUPFAM" id="SSF55781">
    <property type="entry name" value="GAF domain-like"/>
    <property type="match status" value="1"/>
</dbReference>
<reference evidence="4 5" key="1">
    <citation type="journal article" date="2024" name="Nat. Commun.">
        <title>Phylogenomics reveals the evolutionary origins of lichenization in chlorophyte algae.</title>
        <authorList>
            <person name="Puginier C."/>
            <person name="Libourel C."/>
            <person name="Otte J."/>
            <person name="Skaloud P."/>
            <person name="Haon M."/>
            <person name="Grisel S."/>
            <person name="Petersen M."/>
            <person name="Berrin J.G."/>
            <person name="Delaux P.M."/>
            <person name="Dal Grande F."/>
            <person name="Keller J."/>
        </authorList>
    </citation>
    <scope>NUCLEOTIDE SEQUENCE [LARGE SCALE GENOMIC DNA]</scope>
    <source>
        <strain evidence="4 5">SAG 216-7</strain>
    </source>
</reference>
<dbReference type="InterPro" id="IPR011009">
    <property type="entry name" value="Kinase-like_dom_sf"/>
</dbReference>
<dbReference type="Pfam" id="PF07714">
    <property type="entry name" value="PK_Tyr_Ser-Thr"/>
    <property type="match status" value="1"/>
</dbReference>
<evidence type="ECO:0000256" key="1">
    <source>
        <dbReference type="ARBA" id="ARBA00023170"/>
    </source>
</evidence>
<proteinExistence type="predicted"/>